<organism evidence="1 2">
    <name type="scientific">Prauserella cavernicola</name>
    <dbReference type="NCBI Taxonomy" id="2800127"/>
    <lineage>
        <taxon>Bacteria</taxon>
        <taxon>Bacillati</taxon>
        <taxon>Actinomycetota</taxon>
        <taxon>Actinomycetes</taxon>
        <taxon>Pseudonocardiales</taxon>
        <taxon>Pseudonocardiaceae</taxon>
        <taxon>Prauserella</taxon>
    </lineage>
</organism>
<reference evidence="1" key="1">
    <citation type="submission" date="2020-12" db="EMBL/GenBank/DDBJ databases">
        <title>Prauserella sp. ASG 168, a novel actinomycete isolated from cave rock.</title>
        <authorList>
            <person name="Suriyachadkun C."/>
        </authorList>
    </citation>
    <scope>NUCLEOTIDE SEQUENCE</scope>
    <source>
        <strain evidence="1">ASG 168</strain>
    </source>
</reference>
<comment type="caution">
    <text evidence="1">The sequence shown here is derived from an EMBL/GenBank/DDBJ whole genome shotgun (WGS) entry which is preliminary data.</text>
</comment>
<dbReference type="Proteomes" id="UP000635245">
    <property type="component" value="Unassembled WGS sequence"/>
</dbReference>
<keyword evidence="2" id="KW-1185">Reference proteome</keyword>
<evidence type="ECO:0000313" key="2">
    <source>
        <dbReference type="Proteomes" id="UP000635245"/>
    </source>
</evidence>
<dbReference type="EMBL" id="JAENJH010000006">
    <property type="protein sequence ID" value="MBK1787380.1"/>
    <property type="molecule type" value="Genomic_DNA"/>
</dbReference>
<sequence>MPVESLDWLRADPERWAHVDYVRGVDDDGVPGDVNRSTRELVLGMLARDHLPDDAELVRYLLRQEIAAHEASWGYGDSLGAAALLLVDCGAVEDVWLVWQAKNANVDTFIGIDRELLFGAGVAETLEFVRASDHRDRDELLEYVNDGVPTEEDIRALLGWLREYHRF</sequence>
<proteinExistence type="predicted"/>
<name>A0A934QVN7_9PSEU</name>
<gene>
    <name evidence="1" type="ORF">JHE00_23910</name>
</gene>
<accession>A0A934QVN7</accession>
<dbReference type="RefSeq" id="WP_200321919.1">
    <property type="nucleotide sequence ID" value="NZ_JAENJH010000006.1"/>
</dbReference>
<evidence type="ECO:0000313" key="1">
    <source>
        <dbReference type="EMBL" id="MBK1787380.1"/>
    </source>
</evidence>
<dbReference type="AlphaFoldDB" id="A0A934QVN7"/>
<protein>
    <submittedName>
        <fullName evidence="1">Uncharacterized protein</fullName>
    </submittedName>
</protein>